<feature type="non-terminal residue" evidence="1">
    <location>
        <position position="37"/>
    </location>
</feature>
<protein>
    <submittedName>
        <fullName evidence="1">Uncharacterized protein</fullName>
    </submittedName>
</protein>
<feature type="non-terminal residue" evidence="1">
    <location>
        <position position="1"/>
    </location>
</feature>
<evidence type="ECO:0000313" key="1">
    <source>
        <dbReference type="EMBL" id="CAF4452636.1"/>
    </source>
</evidence>
<accession>A0A820S4R6</accession>
<gene>
    <name evidence="1" type="ORF">OXD698_LOCUS54490</name>
</gene>
<dbReference type="AlphaFoldDB" id="A0A820S4R6"/>
<sequence length="37" mass="4058">IFSPTNAILDSLDAVRRYLESSTSCKCGLQCPLIVDK</sequence>
<comment type="caution">
    <text evidence="1">The sequence shown here is derived from an EMBL/GenBank/DDBJ whole genome shotgun (WGS) entry which is preliminary data.</text>
</comment>
<name>A0A820S4R6_9BILA</name>
<proteinExistence type="predicted"/>
<organism evidence="1 2">
    <name type="scientific">Adineta steineri</name>
    <dbReference type="NCBI Taxonomy" id="433720"/>
    <lineage>
        <taxon>Eukaryota</taxon>
        <taxon>Metazoa</taxon>
        <taxon>Spiralia</taxon>
        <taxon>Gnathifera</taxon>
        <taxon>Rotifera</taxon>
        <taxon>Eurotatoria</taxon>
        <taxon>Bdelloidea</taxon>
        <taxon>Adinetida</taxon>
        <taxon>Adinetidae</taxon>
        <taxon>Adineta</taxon>
    </lineage>
</organism>
<evidence type="ECO:0000313" key="2">
    <source>
        <dbReference type="Proteomes" id="UP000663844"/>
    </source>
</evidence>
<dbReference type="EMBL" id="CAJOAZ010033151">
    <property type="protein sequence ID" value="CAF4452636.1"/>
    <property type="molecule type" value="Genomic_DNA"/>
</dbReference>
<dbReference type="Proteomes" id="UP000663844">
    <property type="component" value="Unassembled WGS sequence"/>
</dbReference>
<reference evidence="1" key="1">
    <citation type="submission" date="2021-02" db="EMBL/GenBank/DDBJ databases">
        <authorList>
            <person name="Nowell W R."/>
        </authorList>
    </citation>
    <scope>NUCLEOTIDE SEQUENCE</scope>
</reference>